<evidence type="ECO:0000256" key="4">
    <source>
        <dbReference type="ARBA" id="ARBA00022692"/>
    </source>
</evidence>
<dbReference type="PANTHER" id="PTHR33884">
    <property type="entry name" value="UPF0410 PROTEIN YMGE"/>
    <property type="match status" value="1"/>
</dbReference>
<keyword evidence="9" id="KW-1185">Reference proteome</keyword>
<evidence type="ECO:0000256" key="5">
    <source>
        <dbReference type="ARBA" id="ARBA00022989"/>
    </source>
</evidence>
<dbReference type="GO" id="GO:0005886">
    <property type="term" value="C:plasma membrane"/>
    <property type="evidence" value="ECO:0007669"/>
    <property type="project" value="UniProtKB-SubCell"/>
</dbReference>
<evidence type="ECO:0000256" key="6">
    <source>
        <dbReference type="ARBA" id="ARBA00023136"/>
    </source>
</evidence>
<keyword evidence="4 7" id="KW-0812">Transmembrane</keyword>
<dbReference type="PANTHER" id="PTHR33884:SF3">
    <property type="entry name" value="UPF0410 PROTEIN YMGE"/>
    <property type="match status" value="1"/>
</dbReference>
<dbReference type="RefSeq" id="WP_110099439.1">
    <property type="nucleotide sequence ID" value="NZ_CP122561.1"/>
</dbReference>
<dbReference type="AlphaFoldDB" id="A0AAJ6AGV1"/>
<keyword evidence="5 7" id="KW-1133">Transmembrane helix</keyword>
<keyword evidence="6 7" id="KW-0472">Membrane</keyword>
<name>A0AAJ6AGV1_9MICC</name>
<evidence type="ECO:0000313" key="9">
    <source>
        <dbReference type="Proteomes" id="UP001224674"/>
    </source>
</evidence>
<dbReference type="Pfam" id="PF04226">
    <property type="entry name" value="Transgly_assoc"/>
    <property type="match status" value="1"/>
</dbReference>
<feature type="transmembrane region" description="Helical" evidence="7">
    <location>
        <begin position="56"/>
        <end position="79"/>
    </location>
</feature>
<organism evidence="8 9">
    <name type="scientific">Auritidibacter ignavus</name>
    <dbReference type="NCBI Taxonomy" id="678932"/>
    <lineage>
        <taxon>Bacteria</taxon>
        <taxon>Bacillati</taxon>
        <taxon>Actinomycetota</taxon>
        <taxon>Actinomycetes</taxon>
        <taxon>Micrococcales</taxon>
        <taxon>Micrococcaceae</taxon>
        <taxon>Auritidibacter</taxon>
    </lineage>
</organism>
<accession>A0AAJ6AGV1</accession>
<evidence type="ECO:0000256" key="1">
    <source>
        <dbReference type="ARBA" id="ARBA00004651"/>
    </source>
</evidence>
<sequence length="87" mass="9191">MNFFAFLVLGLLAGIIARMILGRQHGWFATLIVGALGAMVGGWLGNLIFGVGVNEFWSLSSWVLAVGGAVIVLAIYGAVSGRNKVQR</sequence>
<evidence type="ECO:0000313" key="8">
    <source>
        <dbReference type="EMBL" id="WGH92044.1"/>
    </source>
</evidence>
<proteinExistence type="inferred from homology"/>
<keyword evidence="3" id="KW-1003">Cell membrane</keyword>
<gene>
    <name evidence="8" type="ORF">QDX21_06745</name>
</gene>
<comment type="subcellular location">
    <subcellularLocation>
        <location evidence="1">Cell membrane</location>
        <topology evidence="1">Multi-pass membrane protein</topology>
    </subcellularLocation>
</comment>
<evidence type="ECO:0000256" key="3">
    <source>
        <dbReference type="ARBA" id="ARBA00022475"/>
    </source>
</evidence>
<reference evidence="8 9" key="1">
    <citation type="submission" date="2023-03" db="EMBL/GenBank/DDBJ databases">
        <title>Complete genome sequences of several Auritidibacter ignavus strains isolated from ear infections.</title>
        <authorList>
            <person name="Baehr T."/>
            <person name="Baumhoegger A.M."/>
        </authorList>
    </citation>
    <scope>NUCLEOTIDE SEQUENCE [LARGE SCALE GENOMIC DNA]</scope>
    <source>
        <strain evidence="8 9">BABAE-6</strain>
    </source>
</reference>
<evidence type="ECO:0000256" key="7">
    <source>
        <dbReference type="SAM" id="Phobius"/>
    </source>
</evidence>
<dbReference type="InterPro" id="IPR007341">
    <property type="entry name" value="Transgly_assoc"/>
</dbReference>
<comment type="similarity">
    <text evidence="2">Belongs to the UPF0410 family.</text>
</comment>
<protein>
    <submittedName>
        <fullName evidence="8">GlsB/YeaQ/YmgE family stress response membrane protein</fullName>
    </submittedName>
</protein>
<evidence type="ECO:0000256" key="2">
    <source>
        <dbReference type="ARBA" id="ARBA00011006"/>
    </source>
</evidence>
<dbReference type="Proteomes" id="UP001224674">
    <property type="component" value="Chromosome"/>
</dbReference>
<feature type="transmembrane region" description="Helical" evidence="7">
    <location>
        <begin position="27"/>
        <end position="49"/>
    </location>
</feature>
<dbReference type="GeneID" id="83696629"/>
<dbReference type="EMBL" id="CP122566">
    <property type="protein sequence ID" value="WGH92044.1"/>
    <property type="molecule type" value="Genomic_DNA"/>
</dbReference>